<dbReference type="AlphaFoldDB" id="A0A653AYT7"/>
<organism evidence="1">
    <name type="scientific">Ectopseudomonas oleovorans</name>
    <name type="common">Pseudomonas oleovorans</name>
    <dbReference type="NCBI Taxonomy" id="301"/>
    <lineage>
        <taxon>Bacteria</taxon>
        <taxon>Pseudomonadati</taxon>
        <taxon>Pseudomonadota</taxon>
        <taxon>Gammaproteobacteria</taxon>
        <taxon>Pseudomonadales</taxon>
        <taxon>Pseudomonadaceae</taxon>
        <taxon>Ectopseudomonas</taxon>
    </lineage>
</organism>
<dbReference type="Pfam" id="PF08907">
    <property type="entry name" value="DUF1853"/>
    <property type="match status" value="1"/>
</dbReference>
<dbReference type="OrthoDB" id="378654at2"/>
<dbReference type="EMBL" id="LR130779">
    <property type="protein sequence ID" value="VDN61554.1"/>
    <property type="molecule type" value="Genomic_DNA"/>
</dbReference>
<gene>
    <name evidence="1" type="ORF">POT9AD_0563</name>
</gene>
<dbReference type="InterPro" id="IPR015003">
    <property type="entry name" value="DUF1853"/>
</dbReference>
<sequence>MTAHDLLHALLQRLRTPAVRDLAWTLLSPPLLGQTTKPQRHPLQASAWRHTPELLENWLTGLDSAPDALHAWLLAKPARRLGLYYERLWQFALHAADDVEVVAANLPIRQNGQTLGELDLLLRDAEGEHHLELAVKFYLGPLAGDGNDAGLWLGPGSHDRLDLKLNHLAQHQLPLSSRREARGDLNELRLSDTRSSFWLAGYLFYPWPTGCDSPRGALPAHWRGHWLRQRDWAAFSARQAQAHWQPLPRLSWLAPALIDGEERWSRETFAHWLEGLSSRSQLLVRLEEDQAGDWREVERLFLVSDQWPS</sequence>
<evidence type="ECO:0000313" key="1">
    <source>
        <dbReference type="EMBL" id="VDN61554.1"/>
    </source>
</evidence>
<protein>
    <submittedName>
        <fullName evidence="1">Uncharacterized protein</fullName>
    </submittedName>
</protein>
<name>A0A653AYT7_ECTOL</name>
<proteinExistence type="predicted"/>
<reference evidence="1" key="1">
    <citation type="submission" date="2018-11" db="EMBL/GenBank/DDBJ databases">
        <authorList>
            <consortium name="Genoscope - CEA"/>
            <person name="William W."/>
        </authorList>
    </citation>
    <scope>NUCLEOTIDE SEQUENCE [LARGE SCALE GENOMIC DNA]</scope>
    <source>
        <strain evidence="1">T9AD</strain>
    </source>
</reference>
<accession>A0A653AYT7</accession>